<comment type="subcellular location">
    <subcellularLocation>
        <location evidence="1">Cell membrane</location>
        <topology evidence="1">Multi-pass membrane protein</topology>
    </subcellularLocation>
</comment>
<feature type="transmembrane region" description="Helical" evidence="7">
    <location>
        <begin position="314"/>
        <end position="334"/>
    </location>
</feature>
<dbReference type="EMBL" id="BLAE01000010">
    <property type="protein sequence ID" value="GES08453.1"/>
    <property type="molecule type" value="Genomic_DNA"/>
</dbReference>
<evidence type="ECO:0000256" key="3">
    <source>
        <dbReference type="ARBA" id="ARBA00022475"/>
    </source>
</evidence>
<reference evidence="8 9" key="1">
    <citation type="submission" date="2019-10" db="EMBL/GenBank/DDBJ databases">
        <title>Whole genome shotgun sequence of Acrocarpospora macrocephala NBRC 16266.</title>
        <authorList>
            <person name="Ichikawa N."/>
            <person name="Kimura A."/>
            <person name="Kitahashi Y."/>
            <person name="Komaki H."/>
            <person name="Oguchi A."/>
        </authorList>
    </citation>
    <scope>NUCLEOTIDE SEQUENCE [LARGE SCALE GENOMIC DNA]</scope>
    <source>
        <strain evidence="8 9">NBRC 16266</strain>
    </source>
</reference>
<evidence type="ECO:0000256" key="2">
    <source>
        <dbReference type="ARBA" id="ARBA00022448"/>
    </source>
</evidence>
<organism evidence="8 9">
    <name type="scientific">Acrocarpospora macrocephala</name>
    <dbReference type="NCBI Taxonomy" id="150177"/>
    <lineage>
        <taxon>Bacteria</taxon>
        <taxon>Bacillati</taxon>
        <taxon>Actinomycetota</taxon>
        <taxon>Actinomycetes</taxon>
        <taxon>Streptosporangiales</taxon>
        <taxon>Streptosporangiaceae</taxon>
        <taxon>Acrocarpospora</taxon>
    </lineage>
</organism>
<protein>
    <submittedName>
        <fullName evidence="8">MFS transporter</fullName>
    </submittedName>
</protein>
<evidence type="ECO:0000256" key="1">
    <source>
        <dbReference type="ARBA" id="ARBA00004651"/>
    </source>
</evidence>
<feature type="transmembrane region" description="Helical" evidence="7">
    <location>
        <begin position="129"/>
        <end position="147"/>
    </location>
</feature>
<keyword evidence="5 7" id="KW-1133">Transmembrane helix</keyword>
<dbReference type="Gene3D" id="1.20.1250.20">
    <property type="entry name" value="MFS general substrate transporter like domains"/>
    <property type="match status" value="1"/>
</dbReference>
<keyword evidence="2" id="KW-0813">Transport</keyword>
<dbReference type="SUPFAM" id="SSF103473">
    <property type="entry name" value="MFS general substrate transporter"/>
    <property type="match status" value="1"/>
</dbReference>
<feature type="transmembrane region" description="Helical" evidence="7">
    <location>
        <begin position="283"/>
        <end position="302"/>
    </location>
</feature>
<keyword evidence="3" id="KW-1003">Cell membrane</keyword>
<dbReference type="OrthoDB" id="9775268at2"/>
<gene>
    <name evidence="8" type="ORF">Amac_020490</name>
</gene>
<dbReference type="PANTHER" id="PTHR23513:SF11">
    <property type="entry name" value="STAPHYLOFERRIN A TRANSPORTER"/>
    <property type="match status" value="1"/>
</dbReference>
<evidence type="ECO:0000256" key="7">
    <source>
        <dbReference type="SAM" id="Phobius"/>
    </source>
</evidence>
<dbReference type="RefSeq" id="WP_155354052.1">
    <property type="nucleotide sequence ID" value="NZ_BAAAHL010000038.1"/>
</dbReference>
<evidence type="ECO:0000313" key="8">
    <source>
        <dbReference type="EMBL" id="GES08453.1"/>
    </source>
</evidence>
<dbReference type="CDD" id="cd06173">
    <property type="entry name" value="MFS_MefA_like"/>
    <property type="match status" value="1"/>
</dbReference>
<keyword evidence="4 7" id="KW-0812">Transmembrane</keyword>
<feature type="transmembrane region" description="Helical" evidence="7">
    <location>
        <begin position="37"/>
        <end position="54"/>
    </location>
</feature>
<dbReference type="InterPro" id="IPR036259">
    <property type="entry name" value="MFS_trans_sf"/>
</dbReference>
<feature type="transmembrane region" description="Helical" evidence="7">
    <location>
        <begin position="74"/>
        <end position="91"/>
    </location>
</feature>
<dbReference type="PANTHER" id="PTHR23513">
    <property type="entry name" value="INTEGRAL MEMBRANE EFFLUX PROTEIN-RELATED"/>
    <property type="match status" value="1"/>
</dbReference>
<evidence type="ECO:0000313" key="9">
    <source>
        <dbReference type="Proteomes" id="UP000331127"/>
    </source>
</evidence>
<dbReference type="GO" id="GO:0005886">
    <property type="term" value="C:plasma membrane"/>
    <property type="evidence" value="ECO:0007669"/>
    <property type="project" value="UniProtKB-SubCell"/>
</dbReference>
<proteinExistence type="predicted"/>
<comment type="caution">
    <text evidence="8">The sequence shown here is derived from an EMBL/GenBank/DDBJ whole genome shotgun (WGS) entry which is preliminary data.</text>
</comment>
<keyword evidence="9" id="KW-1185">Reference proteome</keyword>
<keyword evidence="6 7" id="KW-0472">Membrane</keyword>
<evidence type="ECO:0000256" key="4">
    <source>
        <dbReference type="ARBA" id="ARBA00022692"/>
    </source>
</evidence>
<feature type="transmembrane region" description="Helical" evidence="7">
    <location>
        <begin position="399"/>
        <end position="419"/>
    </location>
</feature>
<evidence type="ECO:0000256" key="5">
    <source>
        <dbReference type="ARBA" id="ARBA00022989"/>
    </source>
</evidence>
<dbReference type="Proteomes" id="UP000331127">
    <property type="component" value="Unassembled WGS sequence"/>
</dbReference>
<feature type="transmembrane region" description="Helical" evidence="7">
    <location>
        <begin position="249"/>
        <end position="277"/>
    </location>
</feature>
<feature type="transmembrane region" description="Helical" evidence="7">
    <location>
        <begin position="374"/>
        <end position="393"/>
    </location>
</feature>
<feature type="transmembrane region" description="Helical" evidence="7">
    <location>
        <begin position="340"/>
        <end position="362"/>
    </location>
</feature>
<dbReference type="AlphaFoldDB" id="A0A5M3WNX3"/>
<name>A0A5M3WNX3_9ACTN</name>
<sequence>MVAEAGSAPEPTPGLLARVLAKLPQTGALSSLRHQSYFLLWSTFLLTQGGFWVSNVSMQWLVSRLSGNDEFMLGLLYFFNLCPLLFFAPYAGTLVDRFERKRIVVMAQALIGLLSLALVFVLSMLGDRVGVAVVFAFAFGLGTLQALNAPASSAVMVNSVPPADVASSVALQSVGLNLSRIAGPALATPLLVAWGARPSFGVFAATSLLSSAIVSRARIRPIKLARDEASALRRIAEGIRIARERPPALLALLVTSVCALFASAYVSQLPVFAYTILGGDDTTFTLLLVLTGVGAAVGALTTSSRRTLLSLRAIALRMLLMALALMAFAASPYLPLSLGLSALVAGCNFSVMTSLQTTLHYVAPEHARGRITSLYIVAWGGLVPIGALVLGATGSLIGAPAAVACSAGVAAVFAAFVAATGPREAPGYSGE</sequence>
<dbReference type="Pfam" id="PF05977">
    <property type="entry name" value="MFS_3"/>
    <property type="match status" value="1"/>
</dbReference>
<feature type="transmembrane region" description="Helical" evidence="7">
    <location>
        <begin position="103"/>
        <end position="123"/>
    </location>
</feature>
<evidence type="ECO:0000256" key="6">
    <source>
        <dbReference type="ARBA" id="ARBA00023136"/>
    </source>
</evidence>
<dbReference type="InterPro" id="IPR010290">
    <property type="entry name" value="TM_effector"/>
</dbReference>
<accession>A0A5M3WNX3</accession>